<name>A0ABP8KUI7_9BACT</name>
<feature type="chain" id="PRO_5047207318" description="DUF481 domain-containing protein" evidence="2">
    <location>
        <begin position="21"/>
        <end position="276"/>
    </location>
</feature>
<accession>A0ABP8KUI7</accession>
<keyword evidence="4" id="KW-1185">Reference proteome</keyword>
<organism evidence="3 4">
    <name type="scientific">Nibrella viscosa</name>
    <dbReference type="NCBI Taxonomy" id="1084524"/>
    <lineage>
        <taxon>Bacteria</taxon>
        <taxon>Pseudomonadati</taxon>
        <taxon>Bacteroidota</taxon>
        <taxon>Cytophagia</taxon>
        <taxon>Cytophagales</taxon>
        <taxon>Spirosomataceae</taxon>
        <taxon>Nibrella</taxon>
    </lineage>
</organism>
<feature type="compositionally biased region" description="Low complexity" evidence="1">
    <location>
        <begin position="35"/>
        <end position="47"/>
    </location>
</feature>
<evidence type="ECO:0000313" key="4">
    <source>
        <dbReference type="Proteomes" id="UP001500936"/>
    </source>
</evidence>
<gene>
    <name evidence="3" type="ORF">GCM10023187_49130</name>
</gene>
<feature type="signal peptide" evidence="2">
    <location>
        <begin position="1"/>
        <end position="20"/>
    </location>
</feature>
<dbReference type="EMBL" id="BAABHB010000014">
    <property type="protein sequence ID" value="GAA4417031.1"/>
    <property type="molecule type" value="Genomic_DNA"/>
</dbReference>
<keyword evidence="2" id="KW-0732">Signal</keyword>
<reference evidence="4" key="1">
    <citation type="journal article" date="2019" name="Int. J. Syst. Evol. Microbiol.">
        <title>The Global Catalogue of Microorganisms (GCM) 10K type strain sequencing project: providing services to taxonomists for standard genome sequencing and annotation.</title>
        <authorList>
            <consortium name="The Broad Institute Genomics Platform"/>
            <consortium name="The Broad Institute Genome Sequencing Center for Infectious Disease"/>
            <person name="Wu L."/>
            <person name="Ma J."/>
        </authorList>
    </citation>
    <scope>NUCLEOTIDE SEQUENCE [LARGE SCALE GENOMIC DNA]</scope>
    <source>
        <strain evidence="4">JCM 17925</strain>
    </source>
</reference>
<evidence type="ECO:0000313" key="3">
    <source>
        <dbReference type="EMBL" id="GAA4417031.1"/>
    </source>
</evidence>
<comment type="caution">
    <text evidence="3">The sequence shown here is derived from an EMBL/GenBank/DDBJ whole genome shotgun (WGS) entry which is preliminary data.</text>
</comment>
<proteinExistence type="predicted"/>
<sequence>MKVVRFCFIVSLFLCRISYAQVTEQTDPLRPSTPDTTQTGRDTSRTTADTTKQVKPEDTPIFRYRLTADGTATSGNVNRILLQLASAVDYELSRRFKFSTNPSFVYGRQNEMLNEREFFADFRTTFRHEERLYYLAFGSVERSNLRKILLRYTIAAGVGYKLVNRKRAYLSLTNVLMRENTNFQEINDIDVWRNSARLFGQYTFDKDRWTLSHTVFYQPALGQRNLRWNGSVSLQVKISNALSLRSTVFNTYESVVVPGRRRNDLRWTAGIVYEKK</sequence>
<dbReference type="RefSeq" id="WP_345270700.1">
    <property type="nucleotide sequence ID" value="NZ_BAABHB010000014.1"/>
</dbReference>
<dbReference type="Pfam" id="PF04338">
    <property type="entry name" value="DUF481"/>
    <property type="match status" value="1"/>
</dbReference>
<dbReference type="Proteomes" id="UP001500936">
    <property type="component" value="Unassembled WGS sequence"/>
</dbReference>
<protein>
    <recommendedName>
        <fullName evidence="5">DUF481 domain-containing protein</fullName>
    </recommendedName>
</protein>
<evidence type="ECO:0000256" key="2">
    <source>
        <dbReference type="SAM" id="SignalP"/>
    </source>
</evidence>
<evidence type="ECO:0008006" key="5">
    <source>
        <dbReference type="Google" id="ProtNLM"/>
    </source>
</evidence>
<dbReference type="InterPro" id="IPR007433">
    <property type="entry name" value="DUF481"/>
</dbReference>
<evidence type="ECO:0000256" key="1">
    <source>
        <dbReference type="SAM" id="MobiDB-lite"/>
    </source>
</evidence>
<feature type="region of interest" description="Disordered" evidence="1">
    <location>
        <begin position="25"/>
        <end position="54"/>
    </location>
</feature>